<accession>A0A4Z1CGK5</accession>
<dbReference type="Proteomes" id="UP000297496">
    <property type="component" value="Unassembled WGS sequence"/>
</dbReference>
<proteinExistence type="predicted"/>
<reference evidence="1 2" key="1">
    <citation type="submission" date="2019-04" db="EMBL/GenBank/DDBJ databases">
        <title>Three New Species of Nocardioides, Nocardioides euryhalodurans sp. nov., Nocardioides seonyuensis sp. nov. and Nocardioides eburneoflavus sp. nov. Isolated from Soil.</title>
        <authorList>
            <person name="Roh S.G."/>
            <person name="Lee C."/>
            <person name="Kim M.-K."/>
            <person name="Kim S.B."/>
        </authorList>
    </citation>
    <scope>NUCLEOTIDE SEQUENCE [LARGE SCALE GENOMIC DNA]</scope>
    <source>
        <strain evidence="1 2">MMS17-SY213</strain>
    </source>
</reference>
<evidence type="ECO:0000313" key="1">
    <source>
        <dbReference type="EMBL" id="TGN65018.1"/>
    </source>
</evidence>
<dbReference type="EMBL" id="SRRO01000001">
    <property type="protein sequence ID" value="TGN65018.1"/>
    <property type="molecule type" value="Genomic_DNA"/>
</dbReference>
<evidence type="ECO:0008006" key="3">
    <source>
        <dbReference type="Google" id="ProtNLM"/>
    </source>
</evidence>
<dbReference type="RefSeq" id="WP_135839522.1">
    <property type="nucleotide sequence ID" value="NZ_SRRO01000001.1"/>
</dbReference>
<sequence length="404" mass="44120">MPLSGLVDGEPVVSCLLTEEEWAQLKDDVRAKRRTATMRCGWKGLAKTSKLGTQYFAHAPGGDSCSAGESAQHLRAKAVIVEAIARAGWTAQTEVPGDGWVADVMATRGDMRVVFEVQWSRQDLAEYRYRQDRYLDSGIAGIAWFARHADGLPRADKQLPVFGLDIDDAGEATVMVGVASIPLAEAVDRLLTRRLQHREYVANGQPALVVVGAGIMGCYRCHKEFGVWTARQTIVEGRCGRREIRDQRPRVFAQHRAEALPEVRAAGEQMAQELGVAPGRIFRRYTQTAGRHYMAFTCPHCNATCGDMFVAELFNGKNSARNTQIHVPATVVVRPHWCLAGDEGLCPIPPEAVLAEYARLFAADPEPTPPRPLATESGVSTIATVGTAAGIPVHQAVARMFGRH</sequence>
<dbReference type="AlphaFoldDB" id="A0A4Z1CGK5"/>
<dbReference type="OrthoDB" id="4916564at2"/>
<name>A0A4Z1CGK5_9ACTN</name>
<comment type="caution">
    <text evidence="1">The sequence shown here is derived from an EMBL/GenBank/DDBJ whole genome shotgun (WGS) entry which is preliminary data.</text>
</comment>
<keyword evidence="2" id="KW-1185">Reference proteome</keyword>
<evidence type="ECO:0000313" key="2">
    <source>
        <dbReference type="Proteomes" id="UP000297496"/>
    </source>
</evidence>
<protein>
    <recommendedName>
        <fullName evidence="3">Competence protein CoiA</fullName>
    </recommendedName>
</protein>
<gene>
    <name evidence="1" type="ORF">EXE59_14375</name>
</gene>
<organism evidence="1 2">
    <name type="scientific">Nocardioides eburneiflavus</name>
    <dbReference type="NCBI Taxonomy" id="2518372"/>
    <lineage>
        <taxon>Bacteria</taxon>
        <taxon>Bacillati</taxon>
        <taxon>Actinomycetota</taxon>
        <taxon>Actinomycetes</taxon>
        <taxon>Propionibacteriales</taxon>
        <taxon>Nocardioidaceae</taxon>
        <taxon>Nocardioides</taxon>
    </lineage>
</organism>